<dbReference type="GO" id="GO:0004519">
    <property type="term" value="F:endonuclease activity"/>
    <property type="evidence" value="ECO:0007669"/>
    <property type="project" value="UniProtKB-KW"/>
</dbReference>
<dbReference type="CDD" id="cd17256">
    <property type="entry name" value="RMtype1_S_EcoJA65PI-TRD1-CR1_like"/>
    <property type="match status" value="1"/>
</dbReference>
<evidence type="ECO:0000313" key="6">
    <source>
        <dbReference type="EMBL" id="RML45478.1"/>
    </source>
</evidence>
<keyword evidence="6" id="KW-0255">Endonuclease</keyword>
<feature type="domain" description="Type I restriction modification DNA specificity" evidence="5">
    <location>
        <begin position="254"/>
        <end position="430"/>
    </location>
</feature>
<dbReference type="PANTHER" id="PTHR43140:SF1">
    <property type="entry name" value="TYPE I RESTRICTION ENZYME ECOKI SPECIFICITY SUBUNIT"/>
    <property type="match status" value="1"/>
</dbReference>
<keyword evidence="6" id="KW-0378">Hydrolase</keyword>
<dbReference type="GO" id="GO:0003677">
    <property type="term" value="F:DNA binding"/>
    <property type="evidence" value="ECO:0007669"/>
    <property type="project" value="UniProtKB-KW"/>
</dbReference>
<evidence type="ECO:0000256" key="3">
    <source>
        <dbReference type="ARBA" id="ARBA00023125"/>
    </source>
</evidence>
<feature type="region of interest" description="Disordered" evidence="4">
    <location>
        <begin position="232"/>
        <end position="251"/>
    </location>
</feature>
<dbReference type="Pfam" id="PF01420">
    <property type="entry name" value="Methylase_S"/>
    <property type="match status" value="2"/>
</dbReference>
<evidence type="ECO:0000256" key="1">
    <source>
        <dbReference type="ARBA" id="ARBA00010923"/>
    </source>
</evidence>
<evidence type="ECO:0000313" key="7">
    <source>
        <dbReference type="Proteomes" id="UP000280292"/>
    </source>
</evidence>
<dbReference type="RefSeq" id="WP_122292372.1">
    <property type="nucleotide sequence ID" value="NZ_RBNR01000100.1"/>
</dbReference>
<evidence type="ECO:0000256" key="4">
    <source>
        <dbReference type="SAM" id="MobiDB-lite"/>
    </source>
</evidence>
<dbReference type="EMBL" id="RBNR01000100">
    <property type="protein sequence ID" value="RML45478.1"/>
    <property type="molecule type" value="Genomic_DNA"/>
</dbReference>
<dbReference type="InterPro" id="IPR000055">
    <property type="entry name" value="Restrct_endonuc_typeI_TRD"/>
</dbReference>
<dbReference type="Gene3D" id="3.90.220.20">
    <property type="entry name" value="DNA methylase specificity domains"/>
    <property type="match status" value="2"/>
</dbReference>
<dbReference type="GO" id="GO:0009307">
    <property type="term" value="P:DNA restriction-modification system"/>
    <property type="evidence" value="ECO:0007669"/>
    <property type="project" value="UniProtKB-KW"/>
</dbReference>
<dbReference type="CDD" id="cd17521">
    <property type="entry name" value="RMtype1_S_Sau13435ORF2165P_TRD2-CR2_like"/>
    <property type="match status" value="1"/>
</dbReference>
<keyword evidence="6" id="KW-0540">Nuclease</keyword>
<protein>
    <submittedName>
        <fullName evidence="6">Restriction endonuclease S subunit</fullName>
    </submittedName>
</protein>
<accession>A0A3M2W4L1</accession>
<dbReference type="InterPro" id="IPR044946">
    <property type="entry name" value="Restrct_endonuc_typeI_TRD_sf"/>
</dbReference>
<dbReference type="InterPro" id="IPR051212">
    <property type="entry name" value="Type-I_RE_S_subunit"/>
</dbReference>
<evidence type="ECO:0000256" key="2">
    <source>
        <dbReference type="ARBA" id="ARBA00022747"/>
    </source>
</evidence>
<comment type="similarity">
    <text evidence="1">Belongs to the type-I restriction system S methylase family.</text>
</comment>
<sequence>MSELPNNWITARLVDLAEDISYGYTASSTRERIGPHLLRITDIQENEVLWNSVPYCEIDSEQANKYLLKENDLVFARTGATVGKSFLIRGEIPDAVFASYLIRVRCMRPEAAGYLSLYFRSQDYWRQITGFSAGIGQPNVNGSKLKELVIPLPPLAEQTRITAKLDELLAQIDTLKARIDSIPALLKRFRQSVLAAAVSGQLTEEWRINSAPTEKGFELHQQIKNAHIAEGGHARGNASNPTEEAHDLSSDDLPDSWDIAELRDVCVPGRPITYGILKPGPELEEGVPYIRVADFPGNKLNMANIKRTSCEIDQQFKRARLIEDDLLLSIRGSVGRLIKIPASLERANITQDTARLSISPLISTDFVYWALLADSTQLRMKKATRGVAVRGINIGDVRALQIPLPPRDEQTETVRRVEQLFAFADQLETRVKVAQARINHLTQSILAKAFRGELVPQDPNDEPASMLLERIKAQRAAMPKAKRGRQSAKLS</sequence>
<dbReference type="Proteomes" id="UP000280292">
    <property type="component" value="Unassembled WGS sequence"/>
</dbReference>
<name>A0A3M2W4L1_PSESI</name>
<feature type="domain" description="Type I restriction modification DNA specificity" evidence="5">
    <location>
        <begin position="60"/>
        <end position="182"/>
    </location>
</feature>
<gene>
    <name evidence="6" type="ORF">ALQ95_00108</name>
</gene>
<keyword evidence="2" id="KW-0680">Restriction system</keyword>
<proteinExistence type="inferred from homology"/>
<reference evidence="6 7" key="1">
    <citation type="submission" date="2018-08" db="EMBL/GenBank/DDBJ databases">
        <title>Recombination of ecologically and evolutionarily significant loci maintains genetic cohesion in the Pseudomonas syringae species complex.</title>
        <authorList>
            <person name="Dillon M."/>
            <person name="Thakur S."/>
            <person name="Almeida R.N.D."/>
            <person name="Weir B.S."/>
            <person name="Guttman D.S."/>
        </authorList>
    </citation>
    <scope>NUCLEOTIDE SEQUENCE [LARGE SCALE GENOMIC DNA]</scope>
    <source>
        <strain evidence="6 7">ICMP 3883</strain>
    </source>
</reference>
<organism evidence="6 7">
    <name type="scientific">Pseudomonas syringae pv. ribicola</name>
    <dbReference type="NCBI Taxonomy" id="55398"/>
    <lineage>
        <taxon>Bacteria</taxon>
        <taxon>Pseudomonadati</taxon>
        <taxon>Pseudomonadota</taxon>
        <taxon>Gammaproteobacteria</taxon>
        <taxon>Pseudomonadales</taxon>
        <taxon>Pseudomonadaceae</taxon>
        <taxon>Pseudomonas</taxon>
    </lineage>
</organism>
<comment type="caution">
    <text evidence="6">The sequence shown here is derived from an EMBL/GenBank/DDBJ whole genome shotgun (WGS) entry which is preliminary data.</text>
</comment>
<evidence type="ECO:0000259" key="5">
    <source>
        <dbReference type="Pfam" id="PF01420"/>
    </source>
</evidence>
<dbReference type="AlphaFoldDB" id="A0A3M2W4L1"/>
<dbReference type="SUPFAM" id="SSF116734">
    <property type="entry name" value="DNA methylase specificity domain"/>
    <property type="match status" value="2"/>
</dbReference>
<keyword evidence="3" id="KW-0238">DNA-binding</keyword>
<dbReference type="PANTHER" id="PTHR43140">
    <property type="entry name" value="TYPE-1 RESTRICTION ENZYME ECOKI SPECIFICITY PROTEIN"/>
    <property type="match status" value="1"/>
</dbReference>